<dbReference type="InterPro" id="IPR036443">
    <property type="entry name" value="Znf_RanBP2_sf"/>
</dbReference>
<dbReference type="GO" id="GO:0008270">
    <property type="term" value="F:zinc ion binding"/>
    <property type="evidence" value="ECO:0007669"/>
    <property type="project" value="UniProtKB-KW"/>
</dbReference>
<evidence type="ECO:0000256" key="4">
    <source>
        <dbReference type="ARBA" id="ARBA00022833"/>
    </source>
</evidence>
<evidence type="ECO:0000313" key="9">
    <source>
        <dbReference type="EMBL" id="OMJ70955.1"/>
    </source>
</evidence>
<dbReference type="GO" id="GO:0005634">
    <property type="term" value="C:nucleus"/>
    <property type="evidence" value="ECO:0007669"/>
    <property type="project" value="UniProtKB-SubCell"/>
</dbReference>
<evidence type="ECO:0000256" key="1">
    <source>
        <dbReference type="ARBA" id="ARBA00004123"/>
    </source>
</evidence>
<evidence type="ECO:0000256" key="5">
    <source>
        <dbReference type="ARBA" id="ARBA00022884"/>
    </source>
</evidence>
<dbReference type="GO" id="GO:0006355">
    <property type="term" value="P:regulation of DNA-templated transcription"/>
    <property type="evidence" value="ECO:0007669"/>
    <property type="project" value="InterPro"/>
</dbReference>
<comment type="caution">
    <text evidence="9">The sequence shown here is derived from an EMBL/GenBank/DDBJ whole genome shotgun (WGS) entry which is preliminary data.</text>
</comment>
<dbReference type="OrthoDB" id="309736at2759"/>
<feature type="domain" description="RanBP2-type" evidence="8">
    <location>
        <begin position="117"/>
        <end position="146"/>
    </location>
</feature>
<dbReference type="PANTHER" id="PTHR23238">
    <property type="entry name" value="RNA BINDING PROTEIN"/>
    <property type="match status" value="1"/>
</dbReference>
<dbReference type="Proteomes" id="UP000187209">
    <property type="component" value="Unassembled WGS sequence"/>
</dbReference>
<dbReference type="EMBL" id="MPUH01001036">
    <property type="protein sequence ID" value="OMJ70955.1"/>
    <property type="molecule type" value="Genomic_DNA"/>
</dbReference>
<evidence type="ECO:0000256" key="2">
    <source>
        <dbReference type="ARBA" id="ARBA00022723"/>
    </source>
</evidence>
<gene>
    <name evidence="9" type="ORF">SteCoe_30950</name>
</gene>
<keyword evidence="6" id="KW-0539">Nucleus</keyword>
<keyword evidence="2" id="KW-0479">Metal-binding</keyword>
<dbReference type="SUPFAM" id="SSF90209">
    <property type="entry name" value="Ran binding protein zinc finger-like"/>
    <property type="match status" value="2"/>
</dbReference>
<dbReference type="InterPro" id="IPR034870">
    <property type="entry name" value="TET_fam"/>
</dbReference>
<dbReference type="Pfam" id="PF00641">
    <property type="entry name" value="Zn_ribbon_RanBP"/>
    <property type="match status" value="2"/>
</dbReference>
<dbReference type="GO" id="GO:0003723">
    <property type="term" value="F:RNA binding"/>
    <property type="evidence" value="ECO:0007669"/>
    <property type="project" value="UniProtKB-KW"/>
</dbReference>
<dbReference type="PROSITE" id="PS01358">
    <property type="entry name" value="ZF_RANBP2_1"/>
    <property type="match status" value="2"/>
</dbReference>
<keyword evidence="3 7" id="KW-0863">Zinc-finger</keyword>
<evidence type="ECO:0000256" key="7">
    <source>
        <dbReference type="PROSITE-ProRule" id="PRU00322"/>
    </source>
</evidence>
<evidence type="ECO:0000259" key="8">
    <source>
        <dbReference type="PROSITE" id="PS50199"/>
    </source>
</evidence>
<dbReference type="Gene3D" id="4.10.1060.10">
    <property type="entry name" value="Zinc finger, RanBP2-type"/>
    <property type="match status" value="2"/>
</dbReference>
<feature type="domain" description="RanBP2-type" evidence="8">
    <location>
        <begin position="14"/>
        <end position="43"/>
    </location>
</feature>
<accession>A0A1R2B2P6</accession>
<sequence>MSKTTYPSGLKRRVQGDWNCNICSNLNFAFRNTCNKCSAVRGETTSLFNSALFMYIDENTPFTPSSCNEDFSFLKVPIKITPIVTSQPKIIQGNNVTRDSRKIEGILAEVKRPDSGRKGDWVCLACKNLNFSFRKECNKCSNKKDNYIEL</sequence>
<evidence type="ECO:0000313" key="10">
    <source>
        <dbReference type="Proteomes" id="UP000187209"/>
    </source>
</evidence>
<reference evidence="9 10" key="1">
    <citation type="submission" date="2016-11" db="EMBL/GenBank/DDBJ databases">
        <title>The macronuclear genome of Stentor coeruleus: a giant cell with tiny introns.</title>
        <authorList>
            <person name="Slabodnick M."/>
            <person name="Ruby J.G."/>
            <person name="Reiff S.B."/>
            <person name="Swart E.C."/>
            <person name="Gosai S."/>
            <person name="Prabakaran S."/>
            <person name="Witkowska E."/>
            <person name="Larue G.E."/>
            <person name="Fisher S."/>
            <person name="Freeman R.M."/>
            <person name="Gunawardena J."/>
            <person name="Chu W."/>
            <person name="Stover N.A."/>
            <person name="Gregory B.D."/>
            <person name="Nowacki M."/>
            <person name="Derisi J."/>
            <person name="Roy S.W."/>
            <person name="Marshall W.F."/>
            <person name="Sood P."/>
        </authorList>
    </citation>
    <scope>NUCLEOTIDE SEQUENCE [LARGE SCALE GENOMIC DNA]</scope>
    <source>
        <strain evidence="9">WM001</strain>
    </source>
</reference>
<proteinExistence type="predicted"/>
<name>A0A1R2B2P6_9CILI</name>
<organism evidence="9 10">
    <name type="scientific">Stentor coeruleus</name>
    <dbReference type="NCBI Taxonomy" id="5963"/>
    <lineage>
        <taxon>Eukaryota</taxon>
        <taxon>Sar</taxon>
        <taxon>Alveolata</taxon>
        <taxon>Ciliophora</taxon>
        <taxon>Postciliodesmatophora</taxon>
        <taxon>Heterotrichea</taxon>
        <taxon>Heterotrichida</taxon>
        <taxon>Stentoridae</taxon>
        <taxon>Stentor</taxon>
    </lineage>
</organism>
<protein>
    <recommendedName>
        <fullName evidence="8">RanBP2-type domain-containing protein</fullName>
    </recommendedName>
</protein>
<keyword evidence="4" id="KW-0862">Zinc</keyword>
<evidence type="ECO:0000256" key="3">
    <source>
        <dbReference type="ARBA" id="ARBA00022771"/>
    </source>
</evidence>
<keyword evidence="5" id="KW-0694">RNA-binding</keyword>
<dbReference type="AlphaFoldDB" id="A0A1R2B2P6"/>
<dbReference type="SMART" id="SM00547">
    <property type="entry name" value="ZnF_RBZ"/>
    <property type="match status" value="2"/>
</dbReference>
<keyword evidence="10" id="KW-1185">Reference proteome</keyword>
<dbReference type="PROSITE" id="PS50199">
    <property type="entry name" value="ZF_RANBP2_2"/>
    <property type="match status" value="2"/>
</dbReference>
<comment type="subcellular location">
    <subcellularLocation>
        <location evidence="1">Nucleus</location>
    </subcellularLocation>
</comment>
<dbReference type="InterPro" id="IPR001876">
    <property type="entry name" value="Znf_RanBP2"/>
</dbReference>
<evidence type="ECO:0000256" key="6">
    <source>
        <dbReference type="ARBA" id="ARBA00023242"/>
    </source>
</evidence>